<dbReference type="Gene3D" id="3.20.190.10">
    <property type="entry name" value="MutM-like, N-terminal"/>
    <property type="match status" value="1"/>
</dbReference>
<evidence type="ECO:0000256" key="16">
    <source>
        <dbReference type="ARBA" id="ARBA00023268"/>
    </source>
</evidence>
<evidence type="ECO:0000256" key="4">
    <source>
        <dbReference type="ARBA" id="ARBA00011245"/>
    </source>
</evidence>
<evidence type="ECO:0000256" key="15">
    <source>
        <dbReference type="ARBA" id="ARBA00023239"/>
    </source>
</evidence>
<dbReference type="InterPro" id="IPR015886">
    <property type="entry name" value="H2TH_FPG"/>
</dbReference>
<evidence type="ECO:0000256" key="20">
    <source>
        <dbReference type="PROSITE-ProRule" id="PRU00391"/>
    </source>
</evidence>
<accession>A0A7D7QWJ4</accession>
<evidence type="ECO:0000256" key="5">
    <source>
        <dbReference type="ARBA" id="ARBA00012024"/>
    </source>
</evidence>
<keyword evidence="11 23" id="KW-0378">Hydrolase</keyword>
<dbReference type="NCBIfam" id="NF002211">
    <property type="entry name" value="PRK01103.1"/>
    <property type="match status" value="1"/>
</dbReference>
<sequence>MPELPEVEGVVRQIRPVSIGKRIVSVDVSETIRKSKHLGKEAILKRIEADSFQERLTGAQILAVERRSKYIYMTLKSEQEFLLVNHLGMSGAWFFVDSLLSIPEDKFRRHVHVVLTLDDGNLLAFSDIRRFGEMRVLETEADFPPLLLMAPEPFVDEALEWFLQQAESPKFRNKPIKEVIMDGTVISGCGNIYATEALFRMRIHPKRAASRISRKRKVELFQAIAAILLESIDAGGSTISDYRNINGESGSMQNRFGMYGKKACSFCGTETKTVKIAGRASVYCPSCQK</sequence>
<evidence type="ECO:0000256" key="1">
    <source>
        <dbReference type="ARBA" id="ARBA00001668"/>
    </source>
</evidence>
<dbReference type="PROSITE" id="PS51066">
    <property type="entry name" value="ZF_FPG_2"/>
    <property type="match status" value="1"/>
</dbReference>
<comment type="cofactor">
    <cofactor evidence="2">
        <name>Zn(2+)</name>
        <dbReference type="ChEBI" id="CHEBI:29105"/>
    </cofactor>
</comment>
<dbReference type="SUPFAM" id="SSF46946">
    <property type="entry name" value="S13-like H2TH domain"/>
    <property type="match status" value="1"/>
</dbReference>
<dbReference type="InterPro" id="IPR035937">
    <property type="entry name" value="FPG_N"/>
</dbReference>
<reference evidence="23 24" key="1">
    <citation type="submission" date="2020-07" db="EMBL/GenBank/DDBJ databases">
        <title>Screening of a cold-adapted Planococcus bacterium producing protease in traditional shrimp paste and protease identification by genome sequencing.</title>
        <authorList>
            <person name="Gao R."/>
            <person name="Leng W."/>
            <person name="Chu Q."/>
            <person name="Wu X."/>
            <person name="Liu H."/>
            <person name="Li X."/>
        </authorList>
    </citation>
    <scope>NUCLEOTIDE SEQUENCE [LARGE SCALE GENOMIC DNA]</scope>
    <source>
        <strain evidence="23 24">XJ11</strain>
    </source>
</reference>
<keyword evidence="9" id="KW-0227">DNA damage</keyword>
<dbReference type="SUPFAM" id="SSF81624">
    <property type="entry name" value="N-terminal domain of MutM-like DNA repair proteins"/>
    <property type="match status" value="1"/>
</dbReference>
<organism evidence="23 24">
    <name type="scientific">Planococcus maritimus</name>
    <dbReference type="NCBI Taxonomy" id="192421"/>
    <lineage>
        <taxon>Bacteria</taxon>
        <taxon>Bacillati</taxon>
        <taxon>Bacillota</taxon>
        <taxon>Bacilli</taxon>
        <taxon>Bacillales</taxon>
        <taxon>Caryophanaceae</taxon>
        <taxon>Planococcus</taxon>
    </lineage>
</organism>
<dbReference type="Gene3D" id="1.10.8.50">
    <property type="match status" value="1"/>
</dbReference>
<evidence type="ECO:0000256" key="7">
    <source>
        <dbReference type="ARBA" id="ARBA00016240"/>
    </source>
</evidence>
<evidence type="ECO:0000256" key="6">
    <source>
        <dbReference type="ARBA" id="ARBA00012720"/>
    </source>
</evidence>
<dbReference type="InterPro" id="IPR010979">
    <property type="entry name" value="Ribosomal_uS13-like_H2TH"/>
</dbReference>
<dbReference type="GO" id="GO:0034039">
    <property type="term" value="F:8-oxo-7,8-dihydroguanine DNA N-glycosylase activity"/>
    <property type="evidence" value="ECO:0007669"/>
    <property type="project" value="TreeGrafter"/>
</dbReference>
<dbReference type="EMBL" id="CP059540">
    <property type="protein sequence ID" value="QMT18634.1"/>
    <property type="molecule type" value="Genomic_DNA"/>
</dbReference>
<dbReference type="NCBIfam" id="TIGR00577">
    <property type="entry name" value="fpg"/>
    <property type="match status" value="1"/>
</dbReference>
<evidence type="ECO:0000256" key="3">
    <source>
        <dbReference type="ARBA" id="ARBA00009409"/>
    </source>
</evidence>
<dbReference type="InterPro" id="IPR012319">
    <property type="entry name" value="FPG_cat"/>
</dbReference>
<dbReference type="GO" id="GO:0006284">
    <property type="term" value="P:base-excision repair"/>
    <property type="evidence" value="ECO:0007669"/>
    <property type="project" value="InterPro"/>
</dbReference>
<comment type="catalytic activity">
    <reaction evidence="1">
        <text>Hydrolysis of DNA containing ring-opened 7-methylguanine residues, releasing 2,6-diamino-4-hydroxy-5-(N-methyl)formamidopyrimidine.</text>
        <dbReference type="EC" id="3.2.2.23"/>
    </reaction>
</comment>
<dbReference type="PANTHER" id="PTHR22993">
    <property type="entry name" value="FORMAMIDOPYRIMIDINE-DNA GLYCOSYLASE"/>
    <property type="match status" value="1"/>
</dbReference>
<dbReference type="InterPro" id="IPR000214">
    <property type="entry name" value="Znf_DNA_glyclase/AP_lyase"/>
</dbReference>
<dbReference type="AlphaFoldDB" id="A0A7D7QWJ4"/>
<dbReference type="SUPFAM" id="SSF57716">
    <property type="entry name" value="Glucocorticoid receptor-like (DNA-binding domain)"/>
    <property type="match status" value="1"/>
</dbReference>
<keyword evidence="17 23" id="KW-0326">Glycosidase</keyword>
<dbReference type="SMART" id="SM01232">
    <property type="entry name" value="H2TH"/>
    <property type="match status" value="1"/>
</dbReference>
<evidence type="ECO:0000313" key="23">
    <source>
        <dbReference type="EMBL" id="QMT18634.1"/>
    </source>
</evidence>
<dbReference type="Pfam" id="PF06831">
    <property type="entry name" value="H2TH"/>
    <property type="match status" value="1"/>
</dbReference>
<evidence type="ECO:0000256" key="8">
    <source>
        <dbReference type="ARBA" id="ARBA00022723"/>
    </source>
</evidence>
<dbReference type="InterPro" id="IPR020629">
    <property type="entry name" value="FPG_Glyclase"/>
</dbReference>
<evidence type="ECO:0000259" key="21">
    <source>
        <dbReference type="PROSITE" id="PS51066"/>
    </source>
</evidence>
<evidence type="ECO:0000256" key="10">
    <source>
        <dbReference type="ARBA" id="ARBA00022771"/>
    </source>
</evidence>
<dbReference type="EC" id="4.2.99.18" evidence="6"/>
<evidence type="ECO:0000256" key="17">
    <source>
        <dbReference type="ARBA" id="ARBA00023295"/>
    </source>
</evidence>
<dbReference type="FunFam" id="1.10.8.50:FF:000003">
    <property type="entry name" value="Formamidopyrimidine-DNA glycosylase"/>
    <property type="match status" value="1"/>
</dbReference>
<dbReference type="Proteomes" id="UP000514716">
    <property type="component" value="Chromosome"/>
</dbReference>
<keyword evidence="16" id="KW-0511">Multifunctional enzyme</keyword>
<evidence type="ECO:0000256" key="13">
    <source>
        <dbReference type="ARBA" id="ARBA00023125"/>
    </source>
</evidence>
<dbReference type="PANTHER" id="PTHR22993:SF9">
    <property type="entry name" value="FORMAMIDOPYRIMIDINE-DNA GLYCOSYLASE"/>
    <property type="match status" value="1"/>
</dbReference>
<dbReference type="CDD" id="cd08966">
    <property type="entry name" value="EcFpg-like_N"/>
    <property type="match status" value="1"/>
</dbReference>
<keyword evidence="10 20" id="KW-0863">Zinc-finger</keyword>
<keyword evidence="13" id="KW-0238">DNA-binding</keyword>
<dbReference type="Pfam" id="PF06827">
    <property type="entry name" value="zf-FPG_IleRS"/>
    <property type="match status" value="1"/>
</dbReference>
<comment type="subunit">
    <text evidence="4">Monomer.</text>
</comment>
<dbReference type="GO" id="GO:0008270">
    <property type="term" value="F:zinc ion binding"/>
    <property type="evidence" value="ECO:0007669"/>
    <property type="project" value="UniProtKB-KW"/>
</dbReference>
<dbReference type="EC" id="3.2.2.23" evidence="5"/>
<evidence type="ECO:0000256" key="14">
    <source>
        <dbReference type="ARBA" id="ARBA00023204"/>
    </source>
</evidence>
<keyword evidence="24" id="KW-1185">Reference proteome</keyword>
<evidence type="ECO:0000256" key="12">
    <source>
        <dbReference type="ARBA" id="ARBA00022833"/>
    </source>
</evidence>
<feature type="domain" description="FPG-type" evidence="21">
    <location>
        <begin position="257"/>
        <end position="289"/>
    </location>
</feature>
<evidence type="ECO:0000313" key="24">
    <source>
        <dbReference type="Proteomes" id="UP000514716"/>
    </source>
</evidence>
<gene>
    <name evidence="23" type="primary">mutM</name>
    <name evidence="23" type="ORF">H1Q58_06640</name>
</gene>
<keyword evidence="12" id="KW-0862">Zinc</keyword>
<dbReference type="PROSITE" id="PS51068">
    <property type="entry name" value="FPG_CAT"/>
    <property type="match status" value="1"/>
</dbReference>
<dbReference type="InterPro" id="IPR010663">
    <property type="entry name" value="Znf_FPG/IleRS"/>
</dbReference>
<dbReference type="Pfam" id="PF01149">
    <property type="entry name" value="Fapy_DNA_glyco"/>
    <property type="match status" value="1"/>
</dbReference>
<evidence type="ECO:0000256" key="18">
    <source>
        <dbReference type="ARBA" id="ARBA00030638"/>
    </source>
</evidence>
<comment type="similarity">
    <text evidence="3">Belongs to the FPG family.</text>
</comment>
<feature type="domain" description="Formamidopyrimidine-DNA glycosylase catalytic" evidence="22">
    <location>
        <begin position="2"/>
        <end position="132"/>
    </location>
</feature>
<evidence type="ECO:0000256" key="19">
    <source>
        <dbReference type="ARBA" id="ARBA00044632"/>
    </source>
</evidence>
<dbReference type="SMART" id="SM00898">
    <property type="entry name" value="Fapy_DNA_glyco"/>
    <property type="match status" value="1"/>
</dbReference>
<keyword evidence="8" id="KW-0479">Metal-binding</keyword>
<dbReference type="GO" id="GO:0140078">
    <property type="term" value="F:class I DNA-(apurinic or apyrimidinic site) endonuclease activity"/>
    <property type="evidence" value="ECO:0007669"/>
    <property type="project" value="UniProtKB-EC"/>
</dbReference>
<protein>
    <recommendedName>
        <fullName evidence="7">Formamidopyrimidine-DNA glycosylase</fullName>
        <ecNumber evidence="5">3.2.2.23</ecNumber>
        <ecNumber evidence="6">4.2.99.18</ecNumber>
    </recommendedName>
    <alternativeName>
        <fullName evidence="18">DNA-(apurinic or apyrimidinic site) lyase MutM</fullName>
    </alternativeName>
</protein>
<keyword evidence="15 23" id="KW-0456">Lyase</keyword>
<evidence type="ECO:0000256" key="9">
    <source>
        <dbReference type="ARBA" id="ARBA00022763"/>
    </source>
</evidence>
<name>A0A7D7QWJ4_PLAMR</name>
<evidence type="ECO:0000259" key="22">
    <source>
        <dbReference type="PROSITE" id="PS51068"/>
    </source>
</evidence>
<comment type="catalytic activity">
    <reaction evidence="19">
        <text>2'-deoxyribonucleotide-(2'-deoxyribose 5'-phosphate)-2'-deoxyribonucleotide-DNA = a 3'-end 2'-deoxyribonucleotide-(2,3-dehydro-2,3-deoxyribose 5'-phosphate)-DNA + a 5'-end 5'-phospho-2'-deoxyribonucleoside-DNA + H(+)</text>
        <dbReference type="Rhea" id="RHEA:66592"/>
        <dbReference type="Rhea" id="RHEA-COMP:13180"/>
        <dbReference type="Rhea" id="RHEA-COMP:16897"/>
        <dbReference type="Rhea" id="RHEA-COMP:17067"/>
        <dbReference type="ChEBI" id="CHEBI:15378"/>
        <dbReference type="ChEBI" id="CHEBI:136412"/>
        <dbReference type="ChEBI" id="CHEBI:157695"/>
        <dbReference type="ChEBI" id="CHEBI:167181"/>
        <dbReference type="EC" id="4.2.99.18"/>
    </reaction>
</comment>
<dbReference type="KEGG" id="pdec:H1Q58_06640"/>
<dbReference type="GO" id="GO:0003684">
    <property type="term" value="F:damaged DNA binding"/>
    <property type="evidence" value="ECO:0007669"/>
    <property type="project" value="InterPro"/>
</dbReference>
<keyword evidence="14" id="KW-0234">DNA repair</keyword>
<dbReference type="RefSeq" id="WP_182093160.1">
    <property type="nucleotide sequence ID" value="NZ_CP059540.1"/>
</dbReference>
<dbReference type="GO" id="GO:0003690">
    <property type="term" value="F:double-stranded DNA binding"/>
    <property type="evidence" value="ECO:0007669"/>
    <property type="project" value="UniProtKB-ARBA"/>
</dbReference>
<evidence type="ECO:0000256" key="11">
    <source>
        <dbReference type="ARBA" id="ARBA00022801"/>
    </source>
</evidence>
<evidence type="ECO:0000256" key="2">
    <source>
        <dbReference type="ARBA" id="ARBA00001947"/>
    </source>
</evidence>
<proteinExistence type="inferred from homology"/>